<dbReference type="Gene3D" id="3.30.930.10">
    <property type="entry name" value="Bira Bifunctional Protein, Domain 2"/>
    <property type="match status" value="1"/>
</dbReference>
<dbReference type="Proteomes" id="UP000517106">
    <property type="component" value="Unassembled WGS sequence"/>
</dbReference>
<reference evidence="7 8" key="1">
    <citation type="submission" date="2020-07" db="EMBL/GenBank/DDBJ databases">
        <title>Description of Limosilactobacillus balticus sp. nov., Limosilactobacillus agrestis sp. nov., Limosilactobacillus albertensis sp. nov., Limosilactobacillus rudii sp. nov., Limosilactobacillus fastidiosus sp. nov., five novel Limosilactobacillus species isolated from the vertebrate gastrointestinal tract, and proposal of 6 subspecies of Limosilactobacillus reuteri adapted to the gastrointestinal tract of specific vertebrate hosts.</title>
        <authorList>
            <person name="Li F."/>
            <person name="Cheng C."/>
            <person name="Zheng J."/>
            <person name="Quevedo R.M."/>
            <person name="Li J."/>
            <person name="Roos S."/>
            <person name="Gaenzle M.G."/>
            <person name="Walter J."/>
        </authorList>
    </citation>
    <scope>NUCLEOTIDE SEQUENCE [LARGE SCALE GENOMIC DNA]</scope>
    <source>
        <strain evidence="7 8">STM2_1</strain>
    </source>
</reference>
<dbReference type="SUPFAM" id="SSF50037">
    <property type="entry name" value="C-terminal domain of transcriptional repressors"/>
    <property type="match status" value="1"/>
</dbReference>
<dbReference type="EMBL" id="JACIVA010000057">
    <property type="protein sequence ID" value="MBB1098261.1"/>
    <property type="molecule type" value="Genomic_DNA"/>
</dbReference>
<proteinExistence type="predicted"/>
<dbReference type="PANTHER" id="PTHR12835">
    <property type="entry name" value="BIOTIN PROTEIN LIGASE"/>
    <property type="match status" value="1"/>
</dbReference>
<keyword evidence="3" id="KW-0067">ATP-binding</keyword>
<keyword evidence="4" id="KW-0092">Biotin</keyword>
<dbReference type="GO" id="GO:0005524">
    <property type="term" value="F:ATP binding"/>
    <property type="evidence" value="ECO:0007669"/>
    <property type="project" value="UniProtKB-KW"/>
</dbReference>
<feature type="domain" description="BPL/LPL catalytic" evidence="6">
    <location>
        <begin position="14"/>
        <end position="190"/>
    </location>
</feature>
<accession>A0A7W3UME6</accession>
<keyword evidence="2" id="KW-0547">Nucleotide-binding</keyword>
<sequence length="255" mass="28281">MLNIYNLKRLRQLIAPPCQIQLYDKVTSTQLLAKEQILNEQPSKLKVLIANEQISGQGQFGRDFYSPAGTGLYFSLLIPTVRIRNRGLFTTGLSVTIASVIEEFYPDKEIKLKWVNDLYFAGKKIGGILVEQVRGMTICGIGINITTDNFPGILSNKATSIDANCSVDIDRNIIIAAIINQIIQDIPHYQEGKHLLSYRQRSILLGTQVTVRIKGNLITGIAEEINDDGALIIRTMDKKITLVSGEVIKVNVVPA</sequence>
<dbReference type="GO" id="GO:0016740">
    <property type="term" value="F:transferase activity"/>
    <property type="evidence" value="ECO:0007669"/>
    <property type="project" value="UniProtKB-ARBA"/>
</dbReference>
<dbReference type="Gene3D" id="2.30.30.100">
    <property type="match status" value="1"/>
</dbReference>
<gene>
    <name evidence="7" type="ORF">H5S09_09970</name>
</gene>
<evidence type="ECO:0000256" key="2">
    <source>
        <dbReference type="ARBA" id="ARBA00022741"/>
    </source>
</evidence>
<evidence type="ECO:0000256" key="3">
    <source>
        <dbReference type="ARBA" id="ARBA00022840"/>
    </source>
</evidence>
<dbReference type="InterPro" id="IPR045864">
    <property type="entry name" value="aa-tRNA-synth_II/BPL/LPL"/>
</dbReference>
<evidence type="ECO:0000313" key="7">
    <source>
        <dbReference type="EMBL" id="MBB1098261.1"/>
    </source>
</evidence>
<dbReference type="Pfam" id="PF02237">
    <property type="entry name" value="BPL_C"/>
    <property type="match status" value="1"/>
</dbReference>
<dbReference type="InterPro" id="IPR004408">
    <property type="entry name" value="Biotin_CoA_COase_ligase"/>
</dbReference>
<dbReference type="InterPro" id="IPR008988">
    <property type="entry name" value="Transcriptional_repressor_C"/>
</dbReference>
<comment type="caution">
    <text evidence="7">The sequence shown here is derived from an EMBL/GenBank/DDBJ whole genome shotgun (WGS) entry which is preliminary data.</text>
</comment>
<dbReference type="GO" id="GO:0004077">
    <property type="term" value="F:biotin--[biotin carboxyl-carrier protein] ligase activity"/>
    <property type="evidence" value="ECO:0007669"/>
    <property type="project" value="UniProtKB-EC"/>
</dbReference>
<dbReference type="RefSeq" id="WP_182596970.1">
    <property type="nucleotide sequence ID" value="NZ_JACIVA010000057.1"/>
</dbReference>
<evidence type="ECO:0000313" key="8">
    <source>
        <dbReference type="Proteomes" id="UP000517106"/>
    </source>
</evidence>
<dbReference type="PROSITE" id="PS51733">
    <property type="entry name" value="BPL_LPL_CATALYTIC"/>
    <property type="match status" value="1"/>
</dbReference>
<evidence type="ECO:0000256" key="4">
    <source>
        <dbReference type="ARBA" id="ARBA00023267"/>
    </source>
</evidence>
<organism evidence="7 8">
    <name type="scientific">Limosilactobacillus rudii</name>
    <dbReference type="NCBI Taxonomy" id="2759755"/>
    <lineage>
        <taxon>Bacteria</taxon>
        <taxon>Bacillati</taxon>
        <taxon>Bacillota</taxon>
        <taxon>Bacilli</taxon>
        <taxon>Lactobacillales</taxon>
        <taxon>Lactobacillaceae</taxon>
        <taxon>Limosilactobacillus</taxon>
    </lineage>
</organism>
<dbReference type="GO" id="GO:0005737">
    <property type="term" value="C:cytoplasm"/>
    <property type="evidence" value="ECO:0007669"/>
    <property type="project" value="TreeGrafter"/>
</dbReference>
<dbReference type="NCBIfam" id="TIGR00121">
    <property type="entry name" value="birA_ligase"/>
    <property type="match status" value="1"/>
</dbReference>
<evidence type="ECO:0000256" key="5">
    <source>
        <dbReference type="ARBA" id="ARBA00024227"/>
    </source>
</evidence>
<evidence type="ECO:0000256" key="1">
    <source>
        <dbReference type="ARBA" id="ARBA00022598"/>
    </source>
</evidence>
<keyword evidence="1 7" id="KW-0436">Ligase</keyword>
<dbReference type="EC" id="6.3.4.15" evidence="5"/>
<keyword evidence="8" id="KW-1185">Reference proteome</keyword>
<dbReference type="GO" id="GO:0009249">
    <property type="term" value="P:protein lipoylation"/>
    <property type="evidence" value="ECO:0007669"/>
    <property type="project" value="UniProtKB-ARBA"/>
</dbReference>
<dbReference type="Pfam" id="PF03099">
    <property type="entry name" value="BPL_LplA_LipB"/>
    <property type="match status" value="1"/>
</dbReference>
<dbReference type="AlphaFoldDB" id="A0A7W3UME6"/>
<protein>
    <recommendedName>
        <fullName evidence="5">biotin--[biotin carboxyl-carrier protein] ligase</fullName>
        <ecNumber evidence="5">6.3.4.15</ecNumber>
    </recommendedName>
</protein>
<name>A0A7W3UME6_9LACO</name>
<dbReference type="CDD" id="cd16442">
    <property type="entry name" value="BPL"/>
    <property type="match status" value="1"/>
</dbReference>
<dbReference type="InterPro" id="IPR003142">
    <property type="entry name" value="BPL_C"/>
</dbReference>
<evidence type="ECO:0000259" key="6">
    <source>
        <dbReference type="PROSITE" id="PS51733"/>
    </source>
</evidence>
<dbReference type="PANTHER" id="PTHR12835:SF5">
    <property type="entry name" value="BIOTIN--PROTEIN LIGASE"/>
    <property type="match status" value="1"/>
</dbReference>
<dbReference type="SUPFAM" id="SSF55681">
    <property type="entry name" value="Class II aaRS and biotin synthetases"/>
    <property type="match status" value="1"/>
</dbReference>
<dbReference type="InterPro" id="IPR004143">
    <property type="entry name" value="BPL_LPL_catalytic"/>
</dbReference>